<evidence type="ECO:0000256" key="3">
    <source>
        <dbReference type="ARBA" id="ARBA00022679"/>
    </source>
</evidence>
<keyword evidence="3" id="KW-0808">Transferase</keyword>
<dbReference type="EC" id="2.7.11.1" evidence="1"/>
<evidence type="ECO:0000313" key="11">
    <source>
        <dbReference type="Proteomes" id="UP000371041"/>
    </source>
</evidence>
<proteinExistence type="predicted"/>
<protein>
    <recommendedName>
        <fullName evidence="1">non-specific serine/threonine protein kinase</fullName>
        <ecNumber evidence="1">2.7.11.1</ecNumber>
    </recommendedName>
</protein>
<keyword evidence="11" id="KW-1185">Reference proteome</keyword>
<dbReference type="CDD" id="cd14014">
    <property type="entry name" value="STKc_PknB_like"/>
    <property type="match status" value="1"/>
</dbReference>
<name>A0A5Q3QLX3_9PSEU</name>
<sequence length="542" mass="57668">MGVVWSGTDELLRRPVAVKEVLLPPGLPDREADELQERTLREARAIAVVSHPNVLVLYDVARENSVPFVVMEMLPSQSLATVLREHGALDETQLATIADSVAAALQAAHRGGIIHRDVKPGNVLISDDGRIKLSDFGISRNVADSTITRTGIMLGTPAFLAPEVATGDQLTEAADRWGLGATLFAAAEGHPPYDTDDDPLTTVTAIVHDPVPATTYPGPVGEVISGLLAKDPAARMPLDEVRRRLGPLLPPDETRPFALMRTQEPMTPGAPVAVPGRGEGRKQDPEPREAEPVPLAADPGPLPFEPRAPTRGRGRQVLAVIATALAALLLFTAAAVGGFAASRTLAGEPLLPTPPPAPAPPPPPEVRLAPVTETARHESDSDAGTFTARVPEGWTQFKGQRDDAPADSMTVHFVSPDGREEIAVERFGGYFTDGYDIDDYRDVLQERAAGANGDVEVISDAAVGDADPTSGENEHRVVFETVQRALGQDSNAELRRLTSLQLIPRDGDLWTIRLTVPADSADADGRAPDLFGAVVDSFEPQS</sequence>
<evidence type="ECO:0000313" key="10">
    <source>
        <dbReference type="EMBL" id="QGK72419.1"/>
    </source>
</evidence>
<evidence type="ECO:0000256" key="1">
    <source>
        <dbReference type="ARBA" id="ARBA00012513"/>
    </source>
</evidence>
<dbReference type="InterPro" id="IPR011009">
    <property type="entry name" value="Kinase-like_dom_sf"/>
</dbReference>
<keyword evidence="6" id="KW-0067">ATP-binding</keyword>
<dbReference type="Pfam" id="PF00069">
    <property type="entry name" value="Pkinase"/>
    <property type="match status" value="1"/>
</dbReference>
<dbReference type="PANTHER" id="PTHR43289">
    <property type="entry name" value="MITOGEN-ACTIVATED PROTEIN KINASE KINASE KINASE 20-RELATED"/>
    <property type="match status" value="1"/>
</dbReference>
<dbReference type="EMBL" id="CP045929">
    <property type="protein sequence ID" value="QGK72419.1"/>
    <property type="molecule type" value="Genomic_DNA"/>
</dbReference>
<evidence type="ECO:0000256" key="4">
    <source>
        <dbReference type="ARBA" id="ARBA00022741"/>
    </source>
</evidence>
<evidence type="ECO:0000256" key="5">
    <source>
        <dbReference type="ARBA" id="ARBA00022777"/>
    </source>
</evidence>
<feature type="compositionally biased region" description="Basic and acidic residues" evidence="7">
    <location>
        <begin position="278"/>
        <end position="291"/>
    </location>
</feature>
<keyword evidence="2" id="KW-0723">Serine/threonine-protein kinase</keyword>
<dbReference type="PROSITE" id="PS00108">
    <property type="entry name" value="PROTEIN_KINASE_ST"/>
    <property type="match status" value="1"/>
</dbReference>
<dbReference type="GO" id="GO:0005524">
    <property type="term" value="F:ATP binding"/>
    <property type="evidence" value="ECO:0007669"/>
    <property type="project" value="UniProtKB-KW"/>
</dbReference>
<dbReference type="AlphaFoldDB" id="A0A5Q3QLX3"/>
<keyword evidence="4" id="KW-0547">Nucleotide-binding</keyword>
<dbReference type="Gene3D" id="3.30.200.20">
    <property type="entry name" value="Phosphorylase Kinase, domain 1"/>
    <property type="match status" value="1"/>
</dbReference>
<keyword evidence="5 10" id="KW-0418">Kinase</keyword>
<dbReference type="InterPro" id="IPR000719">
    <property type="entry name" value="Prot_kinase_dom"/>
</dbReference>
<feature type="transmembrane region" description="Helical" evidence="8">
    <location>
        <begin position="317"/>
        <end position="341"/>
    </location>
</feature>
<feature type="compositionally biased region" description="Pro residues" evidence="7">
    <location>
        <begin position="351"/>
        <end position="365"/>
    </location>
</feature>
<keyword evidence="8" id="KW-1133">Transmembrane helix</keyword>
<evidence type="ECO:0000256" key="7">
    <source>
        <dbReference type="SAM" id="MobiDB-lite"/>
    </source>
</evidence>
<organism evidence="10 11">
    <name type="scientific">Allosaccharopolyspora coralli</name>
    <dbReference type="NCBI Taxonomy" id="2665642"/>
    <lineage>
        <taxon>Bacteria</taxon>
        <taxon>Bacillati</taxon>
        <taxon>Actinomycetota</taxon>
        <taxon>Actinomycetes</taxon>
        <taxon>Pseudonocardiales</taxon>
        <taxon>Pseudonocardiaceae</taxon>
        <taxon>Allosaccharopolyspora</taxon>
    </lineage>
</organism>
<feature type="domain" description="Protein kinase" evidence="9">
    <location>
        <begin position="1"/>
        <end position="249"/>
    </location>
</feature>
<dbReference type="InterPro" id="IPR008271">
    <property type="entry name" value="Ser/Thr_kinase_AS"/>
</dbReference>
<dbReference type="Proteomes" id="UP000371041">
    <property type="component" value="Chromosome"/>
</dbReference>
<dbReference type="PROSITE" id="PS50011">
    <property type="entry name" value="PROTEIN_KINASE_DOM"/>
    <property type="match status" value="1"/>
</dbReference>
<keyword evidence="8" id="KW-0812">Transmembrane</keyword>
<dbReference type="GO" id="GO:0004674">
    <property type="term" value="F:protein serine/threonine kinase activity"/>
    <property type="evidence" value="ECO:0007669"/>
    <property type="project" value="UniProtKB-KW"/>
</dbReference>
<evidence type="ECO:0000259" key="9">
    <source>
        <dbReference type="PROSITE" id="PS50011"/>
    </source>
</evidence>
<evidence type="ECO:0000256" key="8">
    <source>
        <dbReference type="SAM" id="Phobius"/>
    </source>
</evidence>
<feature type="region of interest" description="Disordered" evidence="7">
    <location>
        <begin position="350"/>
        <end position="386"/>
    </location>
</feature>
<feature type="region of interest" description="Disordered" evidence="7">
    <location>
        <begin position="264"/>
        <end position="310"/>
    </location>
</feature>
<keyword evidence="8" id="KW-0472">Membrane</keyword>
<accession>A0A5Q3QLX3</accession>
<dbReference type="PANTHER" id="PTHR43289:SF6">
    <property type="entry name" value="SERINE_THREONINE-PROTEIN KINASE NEKL-3"/>
    <property type="match status" value="1"/>
</dbReference>
<evidence type="ECO:0000256" key="2">
    <source>
        <dbReference type="ARBA" id="ARBA00022527"/>
    </source>
</evidence>
<dbReference type="SUPFAM" id="SSF56112">
    <property type="entry name" value="Protein kinase-like (PK-like)"/>
    <property type="match status" value="1"/>
</dbReference>
<dbReference type="Gene3D" id="1.10.510.10">
    <property type="entry name" value="Transferase(Phosphotransferase) domain 1"/>
    <property type="match status" value="1"/>
</dbReference>
<reference evidence="11" key="1">
    <citation type="submission" date="2019-11" db="EMBL/GenBank/DDBJ databases">
        <title>The complete genome sequence of Saccharopolyspora sp. E2A.</title>
        <authorList>
            <person name="Zhang G."/>
        </authorList>
    </citation>
    <scope>NUCLEOTIDE SEQUENCE [LARGE SCALE GENOMIC DNA]</scope>
    <source>
        <strain evidence="11">E2A</strain>
    </source>
</reference>
<dbReference type="SMART" id="SM00220">
    <property type="entry name" value="S_TKc"/>
    <property type="match status" value="1"/>
</dbReference>
<evidence type="ECO:0000256" key="6">
    <source>
        <dbReference type="ARBA" id="ARBA00022840"/>
    </source>
</evidence>
<dbReference type="KEGG" id="sace:GIY23_19240"/>
<gene>
    <name evidence="10" type="ORF">GIY23_19240</name>
</gene>